<dbReference type="Pfam" id="PF17147">
    <property type="entry name" value="PFOR_II"/>
    <property type="match status" value="1"/>
</dbReference>
<evidence type="ECO:0000256" key="1">
    <source>
        <dbReference type="ARBA" id="ARBA00011631"/>
    </source>
</evidence>
<dbReference type="GO" id="GO:0006979">
    <property type="term" value="P:response to oxidative stress"/>
    <property type="evidence" value="ECO:0007669"/>
    <property type="project" value="TreeGrafter"/>
</dbReference>
<dbReference type="PANTHER" id="PTHR32154">
    <property type="entry name" value="PYRUVATE-FLAVODOXIN OXIDOREDUCTASE-RELATED"/>
    <property type="match status" value="1"/>
</dbReference>
<evidence type="ECO:0000256" key="4">
    <source>
        <dbReference type="ARBA" id="ARBA00048893"/>
    </source>
</evidence>
<dbReference type="GO" id="GO:0018491">
    <property type="term" value="F:2-oxobutyrate synthase activity"/>
    <property type="evidence" value="ECO:0007669"/>
    <property type="project" value="UniProtKB-ARBA"/>
</dbReference>
<dbReference type="InterPro" id="IPR002880">
    <property type="entry name" value="Pyrv_Fd/Flavodoxin_OxRdtase_N"/>
</dbReference>
<dbReference type="RefSeq" id="WP_125671211.1">
    <property type="nucleotide sequence ID" value="NZ_RCOS01000076.1"/>
</dbReference>
<feature type="domain" description="Pyruvate:ferredoxin oxidoreductase core" evidence="6">
    <location>
        <begin position="268"/>
        <end position="347"/>
    </location>
</feature>
<sequence>MREFISGNEAVAEGALLAGCNFYAGYPITPSSEIMHIMARELPRRGGNFIQTEDELAAINMAVGASIAGAIAMTATSGPGFSLMQEGIGYAIMTEVPVVVVNVMRVGPSTGQATKPAQGDLMQARWGRHGDQALVIYAPSSPQEALYITYRAFETAEWLRTPVIVLTDEFIAHGREVVEYDDLKPVKRRLQTKPEPPFGSEDPTKVPPLPPLGEGFNVMFTGSTHDEWGYRDVHRQDVHFRLVKRIWDKIWMNCKDLFLYEVYGDEKADVTFVCYGSVSRAVKSAVDMLRSREVRAKLLRLITVWPVDWDVLEKEIEGHVFVPEMSLGQLSFDIERFSKVRKINKVGGGVPIYPSEIVNAVMEVLR</sequence>
<dbReference type="AlphaFoldDB" id="A0A3R9QFI6"/>
<dbReference type="Pfam" id="PF01855">
    <property type="entry name" value="POR_N"/>
    <property type="match status" value="1"/>
</dbReference>
<name>A0A3R9QFI6_9CREN</name>
<dbReference type="CDD" id="cd07034">
    <property type="entry name" value="TPP_PYR_PFOR_IOR-alpha_like"/>
    <property type="match status" value="1"/>
</dbReference>
<gene>
    <name evidence="7" type="ORF">D6D85_06490</name>
</gene>
<dbReference type="InterPro" id="IPR050722">
    <property type="entry name" value="Pyruvate:ferred/Flavod_OxRd"/>
</dbReference>
<keyword evidence="3" id="KW-0560">Oxidoreductase</keyword>
<comment type="subunit">
    <text evidence="1">Heterodimer composed of an alpha and a beta subunit.</text>
</comment>
<protein>
    <recommendedName>
        <fullName evidence="2">2-oxoacid oxidoreductase (ferredoxin)</fullName>
        <ecNumber evidence="2">1.2.7.11</ecNumber>
    </recommendedName>
</protein>
<proteinExistence type="predicted"/>
<dbReference type="GO" id="GO:0019164">
    <property type="term" value="F:pyruvate synthase activity"/>
    <property type="evidence" value="ECO:0007669"/>
    <property type="project" value="UniProtKB-ARBA"/>
</dbReference>
<evidence type="ECO:0000256" key="2">
    <source>
        <dbReference type="ARBA" id="ARBA00012691"/>
    </source>
</evidence>
<dbReference type="SUPFAM" id="SSF52518">
    <property type="entry name" value="Thiamin diphosphate-binding fold (THDP-binding)"/>
    <property type="match status" value="1"/>
</dbReference>
<dbReference type="Gene3D" id="3.40.50.920">
    <property type="match status" value="1"/>
</dbReference>
<dbReference type="EMBL" id="RCOS01000076">
    <property type="protein sequence ID" value="RSN75274.1"/>
    <property type="molecule type" value="Genomic_DNA"/>
</dbReference>
<dbReference type="SUPFAM" id="SSF52922">
    <property type="entry name" value="TK C-terminal domain-like"/>
    <property type="match status" value="1"/>
</dbReference>
<evidence type="ECO:0000259" key="5">
    <source>
        <dbReference type="Pfam" id="PF01855"/>
    </source>
</evidence>
<dbReference type="EC" id="1.2.7.11" evidence="2"/>
<feature type="domain" description="Pyruvate flavodoxin/ferredoxin oxidoreductase pyrimidine binding" evidence="5">
    <location>
        <begin position="13"/>
        <end position="243"/>
    </location>
</feature>
<dbReference type="InterPro" id="IPR009014">
    <property type="entry name" value="Transketo_C/PFOR_II"/>
</dbReference>
<organism evidence="7 8">
    <name type="scientific">Candidatus Methanodesulfokora washburnensis</name>
    <dbReference type="NCBI Taxonomy" id="2478471"/>
    <lineage>
        <taxon>Archaea</taxon>
        <taxon>Thermoproteota</taxon>
        <taxon>Candidatus Korarchaeia</taxon>
        <taxon>Candidatus Korarchaeia incertae sedis</taxon>
        <taxon>Candidatus Methanodesulfokora</taxon>
    </lineage>
</organism>
<evidence type="ECO:0000313" key="8">
    <source>
        <dbReference type="Proteomes" id="UP000277582"/>
    </source>
</evidence>
<comment type="catalytic activity">
    <reaction evidence="4">
        <text>a 2-oxocarboxylate + 2 oxidized [2Fe-2S]-[ferredoxin] + CoA = an acyl-CoA + 2 reduced [2Fe-2S]-[ferredoxin] + CO2 + H(+)</text>
        <dbReference type="Rhea" id="RHEA:42316"/>
        <dbReference type="Rhea" id="RHEA-COMP:10000"/>
        <dbReference type="Rhea" id="RHEA-COMP:10001"/>
        <dbReference type="ChEBI" id="CHEBI:15378"/>
        <dbReference type="ChEBI" id="CHEBI:16526"/>
        <dbReference type="ChEBI" id="CHEBI:33737"/>
        <dbReference type="ChEBI" id="CHEBI:33738"/>
        <dbReference type="ChEBI" id="CHEBI:35179"/>
        <dbReference type="ChEBI" id="CHEBI:57287"/>
        <dbReference type="ChEBI" id="CHEBI:58342"/>
        <dbReference type="EC" id="1.2.7.11"/>
    </reaction>
</comment>
<reference evidence="7 8" key="1">
    <citation type="submission" date="2018-10" db="EMBL/GenBank/DDBJ databases">
        <title>Co-occurring genomic capacity for anaerobic methane metabolism and dissimilatory sulfite reduction discovered in the Korarchaeota.</title>
        <authorList>
            <person name="Mckay L.J."/>
            <person name="Dlakic M."/>
            <person name="Fields M.W."/>
            <person name="Delmont T.O."/>
            <person name="Eren A.M."/>
            <person name="Jay Z.J."/>
            <person name="Klingelsmith K.B."/>
            <person name="Rusch D.B."/>
            <person name="Inskeep W.P."/>
        </authorList>
    </citation>
    <scope>NUCLEOTIDE SEQUENCE [LARGE SCALE GENOMIC DNA]</scope>
    <source>
        <strain evidence="7 8">MDKW</strain>
    </source>
</reference>
<keyword evidence="8" id="KW-1185">Reference proteome</keyword>
<dbReference type="OrthoDB" id="31112at2157"/>
<dbReference type="Gene3D" id="3.40.50.970">
    <property type="match status" value="1"/>
</dbReference>
<dbReference type="FunFam" id="3.40.50.970:FF:000022">
    <property type="entry name" value="2-oxoglutarate ferredoxin oxidoreductase alpha subunit"/>
    <property type="match status" value="1"/>
</dbReference>
<dbReference type="InterPro" id="IPR033412">
    <property type="entry name" value="PFOR_II"/>
</dbReference>
<evidence type="ECO:0000259" key="6">
    <source>
        <dbReference type="Pfam" id="PF17147"/>
    </source>
</evidence>
<evidence type="ECO:0000313" key="7">
    <source>
        <dbReference type="EMBL" id="RSN75274.1"/>
    </source>
</evidence>
<dbReference type="InterPro" id="IPR029061">
    <property type="entry name" value="THDP-binding"/>
</dbReference>
<accession>A0A3R9QFI6</accession>
<dbReference type="NCBIfam" id="NF006412">
    <property type="entry name" value="PRK08659.1"/>
    <property type="match status" value="1"/>
</dbReference>
<dbReference type="Proteomes" id="UP000277582">
    <property type="component" value="Unassembled WGS sequence"/>
</dbReference>
<comment type="caution">
    <text evidence="7">The sequence shown here is derived from an EMBL/GenBank/DDBJ whole genome shotgun (WGS) entry which is preliminary data.</text>
</comment>
<dbReference type="PANTHER" id="PTHR32154:SF14">
    <property type="entry name" value="2-OXOGLUTARATE SYNTHASE SUBUNIT KORA"/>
    <property type="match status" value="1"/>
</dbReference>
<evidence type="ECO:0000256" key="3">
    <source>
        <dbReference type="ARBA" id="ARBA00023002"/>
    </source>
</evidence>